<evidence type="ECO:0000256" key="3">
    <source>
        <dbReference type="ARBA" id="ARBA00022845"/>
    </source>
</evidence>
<dbReference type="GO" id="GO:0006417">
    <property type="term" value="P:regulation of translation"/>
    <property type="evidence" value="ECO:0007669"/>
    <property type="project" value="UniProtKB-KW"/>
</dbReference>
<comment type="caution">
    <text evidence="5">The sequence shown here is derived from an EMBL/GenBank/DDBJ whole genome shotgun (WGS) entry which is preliminary data.</text>
</comment>
<evidence type="ECO:0000313" key="5">
    <source>
        <dbReference type="EMBL" id="EFW29268.1"/>
    </source>
</evidence>
<dbReference type="Gene3D" id="2.30.290.10">
    <property type="entry name" value="BH3618-like"/>
    <property type="match status" value="1"/>
</dbReference>
<comment type="function">
    <text evidence="4">Acts as an anti-CsrA protein, binds CsrA and prevents it from repressing translation of its target genes, one of which is flagellin. Binds to flagellin and participates in the assembly of the flagellum.</text>
</comment>
<dbReference type="Proteomes" id="UP000004633">
    <property type="component" value="Unassembled WGS sequence"/>
</dbReference>
<dbReference type="GO" id="GO:0044780">
    <property type="term" value="P:bacterial-type flagellum assembly"/>
    <property type="evidence" value="ECO:0007669"/>
    <property type="project" value="UniProtKB-UniRule"/>
</dbReference>
<keyword evidence="3 4" id="KW-0810">Translation regulation</keyword>
<comment type="similarity">
    <text evidence="4">Belongs to the FliW family.</text>
</comment>
<evidence type="ECO:0000256" key="2">
    <source>
        <dbReference type="ARBA" id="ARBA00022795"/>
    </source>
</evidence>
<keyword evidence="1 4" id="KW-0963">Cytoplasm</keyword>
<keyword evidence="6" id="KW-1185">Reference proteome</keyword>
<dbReference type="PANTHER" id="PTHR39190">
    <property type="entry name" value="FLAGELLAR ASSEMBLY FACTOR FLIW"/>
    <property type="match status" value="1"/>
</dbReference>
<evidence type="ECO:0000256" key="1">
    <source>
        <dbReference type="ARBA" id="ARBA00022490"/>
    </source>
</evidence>
<proteinExistence type="inferred from homology"/>
<dbReference type="InterPro" id="IPR003775">
    <property type="entry name" value="Flagellar_assembly_factor_FliW"/>
</dbReference>
<comment type="subunit">
    <text evidence="4">Interacts with translational regulator CsrA and flagellin(s).</text>
</comment>
<dbReference type="EMBL" id="AECV01000035">
    <property type="protein sequence ID" value="EFW29268.1"/>
    <property type="molecule type" value="Genomic_DNA"/>
</dbReference>
<dbReference type="Pfam" id="PF02623">
    <property type="entry name" value="FliW"/>
    <property type="match status" value="1"/>
</dbReference>
<dbReference type="SUPFAM" id="SSF141457">
    <property type="entry name" value="BH3618-like"/>
    <property type="match status" value="1"/>
</dbReference>
<dbReference type="NCBIfam" id="NF009793">
    <property type="entry name" value="PRK13285.1-1"/>
    <property type="match status" value="1"/>
</dbReference>
<organism evidence="5 6">
    <name type="scientific">Selenomonas artemidis F0399</name>
    <dbReference type="NCBI Taxonomy" id="749551"/>
    <lineage>
        <taxon>Bacteria</taxon>
        <taxon>Bacillati</taxon>
        <taxon>Bacillota</taxon>
        <taxon>Negativicutes</taxon>
        <taxon>Selenomonadales</taxon>
        <taxon>Selenomonadaceae</taxon>
        <taxon>Selenomonas</taxon>
    </lineage>
</organism>
<dbReference type="STRING" id="749551.HMPREF9555_01673"/>
<dbReference type="AlphaFoldDB" id="E7N3T3"/>
<keyword evidence="2 4" id="KW-1005">Bacterial flagellum biogenesis</keyword>
<dbReference type="PANTHER" id="PTHR39190:SF1">
    <property type="entry name" value="FLAGELLAR ASSEMBLY FACTOR FLIW"/>
    <property type="match status" value="1"/>
</dbReference>
<protein>
    <recommendedName>
        <fullName evidence="4">Flagellar assembly factor FliW</fullName>
    </recommendedName>
</protein>
<gene>
    <name evidence="4" type="primary">fliW</name>
    <name evidence="5" type="ORF">HMPREF9555_01673</name>
</gene>
<reference evidence="5 6" key="1">
    <citation type="submission" date="2010-08" db="EMBL/GenBank/DDBJ databases">
        <authorList>
            <person name="Weinstock G."/>
            <person name="Sodergren E."/>
            <person name="Clifton S."/>
            <person name="Fulton L."/>
            <person name="Fulton B."/>
            <person name="Courtney L."/>
            <person name="Fronick C."/>
            <person name="Harrison M."/>
            <person name="Strong C."/>
            <person name="Farmer C."/>
            <person name="Delahaunty K."/>
            <person name="Markovic C."/>
            <person name="Hall O."/>
            <person name="Minx P."/>
            <person name="Tomlinson C."/>
            <person name="Mitreva M."/>
            <person name="Hou S."/>
            <person name="Chen J."/>
            <person name="Wollam A."/>
            <person name="Pepin K.H."/>
            <person name="Johnson M."/>
            <person name="Bhonagiri V."/>
            <person name="Zhang X."/>
            <person name="Suruliraj S."/>
            <person name="Warren W."/>
            <person name="Chinwalla A."/>
            <person name="Mardis E.R."/>
            <person name="Wilson R.K."/>
        </authorList>
    </citation>
    <scope>NUCLEOTIDE SEQUENCE [LARGE SCALE GENOMIC DNA]</scope>
    <source>
        <strain evidence="5 6">F0399</strain>
    </source>
</reference>
<evidence type="ECO:0000313" key="6">
    <source>
        <dbReference type="Proteomes" id="UP000004633"/>
    </source>
</evidence>
<dbReference type="HAMAP" id="MF_01185">
    <property type="entry name" value="FliW"/>
    <property type="match status" value="1"/>
</dbReference>
<evidence type="ECO:0000256" key="4">
    <source>
        <dbReference type="HAMAP-Rule" id="MF_01185"/>
    </source>
</evidence>
<keyword evidence="4" id="KW-0143">Chaperone</keyword>
<comment type="subcellular location">
    <subcellularLocation>
        <location evidence="4">Cytoplasm</location>
    </subcellularLocation>
</comment>
<name>E7N3T3_9FIRM</name>
<dbReference type="HOGENOM" id="CLU_112356_0_2_9"/>
<accession>E7N3T3</accession>
<dbReference type="InterPro" id="IPR024046">
    <property type="entry name" value="Flagellar_assmbl_FliW_dom_sf"/>
</dbReference>
<dbReference type="GO" id="GO:0005737">
    <property type="term" value="C:cytoplasm"/>
    <property type="evidence" value="ECO:0007669"/>
    <property type="project" value="UniProtKB-SubCell"/>
</dbReference>
<sequence length="148" mass="17017">MKKFMTTRFGEIEADEDAIITFESGIPAFEEEREFLIIPYEEGSPYVFLQSLKTPDLAFLMTMPLIFFPEYEVVIDDDVERALGLTSPDEVLIYTILTLSGTEIRDLTANLMAPIVVNAKTRRAKQIVLDRSPYTTKHRLFQDTKEDK</sequence>
<dbReference type="RefSeq" id="WP_009350321.1">
    <property type="nucleotide sequence ID" value="NZ_GL638147.1"/>
</dbReference>